<dbReference type="SUPFAM" id="SSF46689">
    <property type="entry name" value="Homeodomain-like"/>
    <property type="match status" value="1"/>
</dbReference>
<accession>A0A1B8PVM6</accession>
<reference evidence="1 2" key="1">
    <citation type="submission" date="2016-06" db="EMBL/GenBank/DDBJ databases">
        <title>Draft genome of Moraxella lacunata CCUG 57757A.</title>
        <authorList>
            <person name="Salva-Serra F."/>
            <person name="Engstrom-Jakobsson H."/>
            <person name="Thorell K."/>
            <person name="Gonzales-Siles L."/>
            <person name="Karlsson R."/>
            <person name="Boulund F."/>
            <person name="Engstrand L."/>
            <person name="Kristiansson E."/>
            <person name="Moore E."/>
        </authorList>
    </citation>
    <scope>NUCLEOTIDE SEQUENCE [LARGE SCALE GENOMIC DNA]</scope>
    <source>
        <strain evidence="1 2">CCUG 57757A</strain>
    </source>
</reference>
<organism evidence="1 2">
    <name type="scientific">Moraxella lacunata</name>
    <dbReference type="NCBI Taxonomy" id="477"/>
    <lineage>
        <taxon>Bacteria</taxon>
        <taxon>Pseudomonadati</taxon>
        <taxon>Pseudomonadota</taxon>
        <taxon>Gammaproteobacteria</taxon>
        <taxon>Moraxellales</taxon>
        <taxon>Moraxellaceae</taxon>
        <taxon>Moraxella</taxon>
    </lineage>
</organism>
<gene>
    <name evidence="1" type="ORF">A9309_11410</name>
</gene>
<protein>
    <recommendedName>
        <fullName evidence="3">Transposase and inactivated derivatives</fullName>
    </recommendedName>
</protein>
<dbReference type="InterPro" id="IPR051354">
    <property type="entry name" value="Transposase_27_IS1"/>
</dbReference>
<sequence length="135" mass="15307">MLALDHCPKCQSNHVVKAGFAYGKQRYRCKGCKHHFTVLHKSTKKDESIRKLAIDMYLEGLGFRAIGRVLGIGHSTVYYWIKELGIKHQDNYNDSLNQNNESTDIVELDEIHSYAKLKKTKSGLGLLSVEIPSKS</sequence>
<dbReference type="AlphaFoldDB" id="A0A1B8PVM6"/>
<evidence type="ECO:0008006" key="3">
    <source>
        <dbReference type="Google" id="ProtNLM"/>
    </source>
</evidence>
<dbReference type="Pfam" id="PF13384">
    <property type="entry name" value="HTH_23"/>
    <property type="match status" value="1"/>
</dbReference>
<evidence type="ECO:0000313" key="1">
    <source>
        <dbReference type="EMBL" id="OBX59459.1"/>
    </source>
</evidence>
<dbReference type="Proteomes" id="UP000092607">
    <property type="component" value="Unassembled WGS sequence"/>
</dbReference>
<name>A0A1B8PVM6_MORLA</name>
<dbReference type="PANTHER" id="PTHR33293:SF2">
    <property type="entry name" value="TRANSPOSASE"/>
    <property type="match status" value="1"/>
</dbReference>
<proteinExistence type="predicted"/>
<dbReference type="InterPro" id="IPR009057">
    <property type="entry name" value="Homeodomain-like_sf"/>
</dbReference>
<comment type="caution">
    <text evidence="1">The sequence shown here is derived from an EMBL/GenBank/DDBJ whole genome shotgun (WGS) entry which is preliminary data.</text>
</comment>
<evidence type="ECO:0000313" key="2">
    <source>
        <dbReference type="Proteomes" id="UP000092607"/>
    </source>
</evidence>
<dbReference type="Gene3D" id="1.10.10.60">
    <property type="entry name" value="Homeodomain-like"/>
    <property type="match status" value="1"/>
</dbReference>
<dbReference type="NCBIfam" id="NF033558">
    <property type="entry name" value="transpos_IS1"/>
    <property type="match status" value="1"/>
</dbReference>
<dbReference type="PANTHER" id="PTHR33293">
    <property type="entry name" value="INSERTION ELEMENT IS1 1 PROTEIN INSB-RELATED"/>
    <property type="match status" value="1"/>
</dbReference>
<dbReference type="EMBL" id="LZMS01000109">
    <property type="protein sequence ID" value="OBX59459.1"/>
    <property type="molecule type" value="Genomic_DNA"/>
</dbReference>